<dbReference type="AlphaFoldDB" id="A0A667X095"/>
<dbReference type="Ensembl" id="ENSMMDT00005008794.1">
    <property type="protein sequence ID" value="ENSMMDP00005008552.1"/>
    <property type="gene ID" value="ENSMMDG00005004739.1"/>
</dbReference>
<feature type="compositionally biased region" description="Basic and acidic residues" evidence="5">
    <location>
        <begin position="212"/>
        <end position="223"/>
    </location>
</feature>
<comment type="similarity">
    <text evidence="1 4">Belongs to the DTD family.</text>
</comment>
<feature type="compositionally biased region" description="Basic and acidic residues" evidence="5">
    <location>
        <begin position="190"/>
        <end position="201"/>
    </location>
</feature>
<evidence type="ECO:0000313" key="7">
    <source>
        <dbReference type="Proteomes" id="UP000472263"/>
    </source>
</evidence>
<evidence type="ECO:0000256" key="3">
    <source>
        <dbReference type="ARBA" id="ARBA00048018"/>
    </source>
</evidence>
<dbReference type="FunCoup" id="A0A667X095">
    <property type="interactions" value="816"/>
</dbReference>
<reference evidence="6" key="2">
    <citation type="submission" date="2025-08" db="UniProtKB">
        <authorList>
            <consortium name="Ensembl"/>
        </authorList>
    </citation>
    <scope>IDENTIFICATION</scope>
</reference>
<accession>A0A667X095</accession>
<dbReference type="Gene3D" id="3.50.80.10">
    <property type="entry name" value="D-tyrosyl-tRNA(Tyr) deacylase"/>
    <property type="match status" value="1"/>
</dbReference>
<comment type="subcellular location">
    <subcellularLocation>
        <location evidence="4">Cytoplasm</location>
    </subcellularLocation>
</comment>
<dbReference type="GO" id="GO:0000049">
    <property type="term" value="F:tRNA binding"/>
    <property type="evidence" value="ECO:0007669"/>
    <property type="project" value="UniProtKB-KW"/>
</dbReference>
<evidence type="ECO:0000256" key="1">
    <source>
        <dbReference type="ARBA" id="ARBA00009673"/>
    </source>
</evidence>
<evidence type="ECO:0000256" key="5">
    <source>
        <dbReference type="SAM" id="MobiDB-lite"/>
    </source>
</evidence>
<keyword evidence="4" id="KW-0820">tRNA-binding</keyword>
<keyword evidence="4" id="KW-0378">Hydrolase</keyword>
<dbReference type="GO" id="GO:0106026">
    <property type="term" value="F:Gly-tRNA(Ala) deacylase activity"/>
    <property type="evidence" value="ECO:0007669"/>
    <property type="project" value="Ensembl"/>
</dbReference>
<feature type="region of interest" description="Disordered" evidence="5">
    <location>
        <begin position="175"/>
        <end position="241"/>
    </location>
</feature>
<dbReference type="PANTHER" id="PTHR10472:SF5">
    <property type="entry name" value="D-AMINOACYL-TRNA DEACYLASE 1"/>
    <property type="match status" value="1"/>
</dbReference>
<dbReference type="InParanoid" id="A0A667X095"/>
<proteinExistence type="inferred from homology"/>
<organism evidence="6 7">
    <name type="scientific">Myripristis murdjan</name>
    <name type="common">pinecone soldierfish</name>
    <dbReference type="NCBI Taxonomy" id="586833"/>
    <lineage>
        <taxon>Eukaryota</taxon>
        <taxon>Metazoa</taxon>
        <taxon>Chordata</taxon>
        <taxon>Craniata</taxon>
        <taxon>Vertebrata</taxon>
        <taxon>Euteleostomi</taxon>
        <taxon>Actinopterygii</taxon>
        <taxon>Neopterygii</taxon>
        <taxon>Teleostei</taxon>
        <taxon>Neoteleostei</taxon>
        <taxon>Acanthomorphata</taxon>
        <taxon>Holocentriformes</taxon>
        <taxon>Holocentridae</taxon>
        <taxon>Myripristis</taxon>
    </lineage>
</organism>
<keyword evidence="4" id="KW-0694">RNA-binding</keyword>
<dbReference type="FunFam" id="3.50.80.10:FF:000001">
    <property type="entry name" value="D-aminoacyl-tRNA deacylase"/>
    <property type="match status" value="1"/>
</dbReference>
<dbReference type="SUPFAM" id="SSF69500">
    <property type="entry name" value="DTD-like"/>
    <property type="match status" value="1"/>
</dbReference>
<dbReference type="GO" id="GO:0051500">
    <property type="term" value="F:D-tyrosyl-tRNA(Tyr) deacylase activity"/>
    <property type="evidence" value="ECO:0007669"/>
    <property type="project" value="TreeGrafter"/>
</dbReference>
<dbReference type="NCBIfam" id="TIGR00256">
    <property type="entry name" value="D-aminoacyl-tRNA deacylase"/>
    <property type="match status" value="1"/>
</dbReference>
<dbReference type="GeneTree" id="ENSGT00940000153431"/>
<dbReference type="CDD" id="cd00563">
    <property type="entry name" value="Dtyr_deacylase"/>
    <property type="match status" value="1"/>
</dbReference>
<name>A0A667X095_9TELE</name>
<dbReference type="Proteomes" id="UP000472263">
    <property type="component" value="Chromosome 1"/>
</dbReference>
<evidence type="ECO:0000256" key="4">
    <source>
        <dbReference type="RuleBase" id="RU003470"/>
    </source>
</evidence>
<dbReference type="Pfam" id="PF02580">
    <property type="entry name" value="Tyr_Deacylase"/>
    <property type="match status" value="1"/>
</dbReference>
<sequence>MAMATFGQKRATVLRNRFLVIGSCKSVLTSTTKTMKAIIQRVTKASVTVGEEQISSIGRGLCVLLGISVEDTQKDVDYMVRKILNLRLFEDENGRAWSKSVMDREFEILCVSQFTLQCILKGNKPDFHSAMPAELAQPFYNNILENMRSTYKPELIKDGKFGAYMQVHIQNDGPVTIELTSPTGPTDPKQLSKQEKQQQRKEKTRSKGPSELGREKGALRSRQDPNASSGAEGDVSSEREP</sequence>
<dbReference type="EC" id="3.1.1.96" evidence="4"/>
<dbReference type="GO" id="GO:0005737">
    <property type="term" value="C:cytoplasm"/>
    <property type="evidence" value="ECO:0007669"/>
    <property type="project" value="UniProtKB-SubCell"/>
</dbReference>
<evidence type="ECO:0000256" key="2">
    <source>
        <dbReference type="ARBA" id="ARBA00047676"/>
    </source>
</evidence>
<comment type="catalytic activity">
    <reaction evidence="2">
        <text>glycyl-tRNA(Ala) + H2O = tRNA(Ala) + glycine + H(+)</text>
        <dbReference type="Rhea" id="RHEA:53744"/>
        <dbReference type="Rhea" id="RHEA-COMP:9657"/>
        <dbReference type="Rhea" id="RHEA-COMP:13640"/>
        <dbReference type="ChEBI" id="CHEBI:15377"/>
        <dbReference type="ChEBI" id="CHEBI:15378"/>
        <dbReference type="ChEBI" id="CHEBI:57305"/>
        <dbReference type="ChEBI" id="CHEBI:78442"/>
        <dbReference type="ChEBI" id="CHEBI:78522"/>
        <dbReference type="EC" id="3.1.1.96"/>
    </reaction>
</comment>
<dbReference type="InterPro" id="IPR023509">
    <property type="entry name" value="DTD-like_sf"/>
</dbReference>
<comment type="catalytic activity">
    <reaction evidence="3">
        <text>a D-aminoacyl-tRNA + H2O = a tRNA + a D-alpha-amino acid + H(+)</text>
        <dbReference type="Rhea" id="RHEA:13953"/>
        <dbReference type="Rhea" id="RHEA-COMP:10123"/>
        <dbReference type="Rhea" id="RHEA-COMP:10124"/>
        <dbReference type="ChEBI" id="CHEBI:15377"/>
        <dbReference type="ChEBI" id="CHEBI:15378"/>
        <dbReference type="ChEBI" id="CHEBI:59871"/>
        <dbReference type="ChEBI" id="CHEBI:78442"/>
        <dbReference type="ChEBI" id="CHEBI:79333"/>
        <dbReference type="EC" id="3.1.1.96"/>
    </reaction>
</comment>
<keyword evidence="7" id="KW-1185">Reference proteome</keyword>
<keyword evidence="4" id="KW-0963">Cytoplasm</keyword>
<dbReference type="PANTHER" id="PTHR10472">
    <property type="entry name" value="D-TYROSYL-TRNA TYR DEACYLASE"/>
    <property type="match status" value="1"/>
</dbReference>
<evidence type="ECO:0000313" key="6">
    <source>
        <dbReference type="Ensembl" id="ENSMMDP00005008552.1"/>
    </source>
</evidence>
<gene>
    <name evidence="6" type="primary">DTD1</name>
    <name evidence="6" type="synonym">dtd1</name>
</gene>
<dbReference type="InterPro" id="IPR003732">
    <property type="entry name" value="Daa-tRNA_deacyls_DTD"/>
</dbReference>
<protein>
    <recommendedName>
        <fullName evidence="4">D-aminoacyl-tRNA deacylase</fullName>
        <ecNumber evidence="4">3.1.1.96</ecNumber>
    </recommendedName>
</protein>
<reference evidence="6" key="1">
    <citation type="submission" date="2019-06" db="EMBL/GenBank/DDBJ databases">
        <authorList>
            <consortium name="Wellcome Sanger Institute Data Sharing"/>
        </authorList>
    </citation>
    <scope>NUCLEOTIDE SEQUENCE [LARGE SCALE GENOMIC DNA]</scope>
</reference>
<reference evidence="6" key="3">
    <citation type="submission" date="2025-09" db="UniProtKB">
        <authorList>
            <consortium name="Ensembl"/>
        </authorList>
    </citation>
    <scope>IDENTIFICATION</scope>
</reference>